<dbReference type="GeneID" id="77806037"/>
<name>A0ABY7C7E8_9BASI</name>
<protein>
    <submittedName>
        <fullName evidence="1">Uncharacterized protein</fullName>
    </submittedName>
</protein>
<sequence length="75" mass="7838">MVYIVKGTIDHGILLDSLVADAQAAIVGRWLAGNVIDPIGSATAPAVNGFVLLRSLSGFALFGQIHAKIKQPINL</sequence>
<keyword evidence="2" id="KW-1185">Reference proteome</keyword>
<proteinExistence type="predicted"/>
<accession>A0ABY7C7E8</accession>
<dbReference type="Proteomes" id="UP001164743">
    <property type="component" value="Chromosome 1A"/>
</dbReference>
<reference evidence="1" key="1">
    <citation type="submission" date="2022-10" db="EMBL/GenBank/DDBJ databases">
        <title>Puccinia triticina Genome sequencing and assembly.</title>
        <authorList>
            <person name="Li C."/>
        </authorList>
    </citation>
    <scope>NUCLEOTIDE SEQUENCE</scope>
    <source>
        <strain evidence="1">Pt15</strain>
    </source>
</reference>
<gene>
    <name evidence="1" type="ORF">PtA15_1A146</name>
</gene>
<evidence type="ECO:0000313" key="1">
    <source>
        <dbReference type="EMBL" id="WAQ80808.1"/>
    </source>
</evidence>
<dbReference type="RefSeq" id="XP_053016363.1">
    <property type="nucleotide sequence ID" value="XM_053165142.1"/>
</dbReference>
<evidence type="ECO:0000313" key="2">
    <source>
        <dbReference type="Proteomes" id="UP001164743"/>
    </source>
</evidence>
<organism evidence="1 2">
    <name type="scientific">Puccinia triticina</name>
    <dbReference type="NCBI Taxonomy" id="208348"/>
    <lineage>
        <taxon>Eukaryota</taxon>
        <taxon>Fungi</taxon>
        <taxon>Dikarya</taxon>
        <taxon>Basidiomycota</taxon>
        <taxon>Pucciniomycotina</taxon>
        <taxon>Pucciniomycetes</taxon>
        <taxon>Pucciniales</taxon>
        <taxon>Pucciniaceae</taxon>
        <taxon>Puccinia</taxon>
    </lineage>
</organism>
<dbReference type="EMBL" id="CP110421">
    <property type="protein sequence ID" value="WAQ80808.1"/>
    <property type="molecule type" value="Genomic_DNA"/>
</dbReference>